<dbReference type="InterPro" id="IPR011032">
    <property type="entry name" value="GroES-like_sf"/>
</dbReference>
<dbReference type="OrthoDB" id="9792162at2"/>
<dbReference type="EMBL" id="FNNC01000001">
    <property type="protein sequence ID" value="SDW13988.1"/>
    <property type="molecule type" value="Genomic_DNA"/>
</dbReference>
<organism evidence="4 5">
    <name type="scientific">Marinococcus luteus</name>
    <dbReference type="NCBI Taxonomy" id="1122204"/>
    <lineage>
        <taxon>Bacteria</taxon>
        <taxon>Bacillati</taxon>
        <taxon>Bacillota</taxon>
        <taxon>Bacilli</taxon>
        <taxon>Bacillales</taxon>
        <taxon>Bacillaceae</taxon>
        <taxon>Marinococcus</taxon>
    </lineage>
</organism>
<dbReference type="Pfam" id="PF13602">
    <property type="entry name" value="ADH_zinc_N_2"/>
    <property type="match status" value="1"/>
</dbReference>
<gene>
    <name evidence="4" type="ORF">SAMN05421781_0580</name>
</gene>
<evidence type="ECO:0000259" key="3">
    <source>
        <dbReference type="SMART" id="SM00829"/>
    </source>
</evidence>
<name>A0A1H2R459_9BACI</name>
<feature type="domain" description="Enoyl reductase (ER)" evidence="3">
    <location>
        <begin position="10"/>
        <end position="323"/>
    </location>
</feature>
<protein>
    <submittedName>
        <fullName evidence="4">NADPH:quinone reductase</fullName>
    </submittedName>
</protein>
<evidence type="ECO:0000256" key="1">
    <source>
        <dbReference type="ARBA" id="ARBA00022857"/>
    </source>
</evidence>
<dbReference type="Pfam" id="PF08240">
    <property type="entry name" value="ADH_N"/>
    <property type="match status" value="1"/>
</dbReference>
<dbReference type="Proteomes" id="UP000199488">
    <property type="component" value="Unassembled WGS sequence"/>
</dbReference>
<dbReference type="PANTHER" id="PTHR48106">
    <property type="entry name" value="QUINONE OXIDOREDUCTASE PIG3-RELATED"/>
    <property type="match status" value="1"/>
</dbReference>
<dbReference type="Gene3D" id="3.90.180.10">
    <property type="entry name" value="Medium-chain alcohol dehydrogenases, catalytic domain"/>
    <property type="match status" value="1"/>
</dbReference>
<dbReference type="InterPro" id="IPR013154">
    <property type="entry name" value="ADH-like_N"/>
</dbReference>
<evidence type="ECO:0000313" key="4">
    <source>
        <dbReference type="EMBL" id="SDW13988.1"/>
    </source>
</evidence>
<dbReference type="GO" id="GO:0070402">
    <property type="term" value="F:NADPH binding"/>
    <property type="evidence" value="ECO:0007669"/>
    <property type="project" value="TreeGrafter"/>
</dbReference>
<dbReference type="SUPFAM" id="SSF51735">
    <property type="entry name" value="NAD(P)-binding Rossmann-fold domains"/>
    <property type="match status" value="1"/>
</dbReference>
<dbReference type="Gene3D" id="3.40.50.720">
    <property type="entry name" value="NAD(P)-binding Rossmann-like Domain"/>
    <property type="match status" value="1"/>
</dbReference>
<accession>A0A1H2R459</accession>
<dbReference type="CDD" id="cd08271">
    <property type="entry name" value="MDR5"/>
    <property type="match status" value="1"/>
</dbReference>
<dbReference type="STRING" id="1122204.SAMN05421781_0580"/>
<keyword evidence="5" id="KW-1185">Reference proteome</keyword>
<dbReference type="InterPro" id="IPR020843">
    <property type="entry name" value="ER"/>
</dbReference>
<dbReference type="SUPFAM" id="SSF50129">
    <property type="entry name" value="GroES-like"/>
    <property type="match status" value="1"/>
</dbReference>
<reference evidence="4 5" key="1">
    <citation type="submission" date="2016-10" db="EMBL/GenBank/DDBJ databases">
        <authorList>
            <person name="de Groot N.N."/>
        </authorList>
    </citation>
    <scope>NUCLEOTIDE SEQUENCE [LARGE SCALE GENOMIC DNA]</scope>
    <source>
        <strain evidence="4 5">DSM 23126</strain>
    </source>
</reference>
<keyword evidence="2" id="KW-0560">Oxidoreductase</keyword>
<dbReference type="SMART" id="SM00829">
    <property type="entry name" value="PKS_ER"/>
    <property type="match status" value="1"/>
</dbReference>
<evidence type="ECO:0000313" key="5">
    <source>
        <dbReference type="Proteomes" id="UP000199488"/>
    </source>
</evidence>
<dbReference type="AlphaFoldDB" id="A0A1H2R459"/>
<dbReference type="InterPro" id="IPR036291">
    <property type="entry name" value="NAD(P)-bd_dom_sf"/>
</dbReference>
<sequence length="327" mass="35039">MKALVINEAGGPGQLEEADIDMPDPEAHELRIKVHAVALNPVDYKLMASPLPEWSFPHVSGLDVSGVVDQVGADVTDWSVGDEVYYHGNMTEDGGFAEFTTTRADVVSSVPKGLTHVEAASMPTAGFTAYQSLHRKAPLRPGQTIMIQAGAGGVGSFAVQLAKHLGLKVISTCSGENADYVKNLGADHVVDYRSENVVEEVHKWTDGRGVDAVLDLVGQQTATEALDYLAFNGHLIAVVEWPDLSHYVAKTLAPSIHEVALGFVYRSDDEAQIKDLGFIARELGELASQGKVKPSVSRIVSFSDIPDALQDMQDGHTRGKIVASLEA</sequence>
<keyword evidence="1" id="KW-0521">NADP</keyword>
<dbReference type="RefSeq" id="WP_091610896.1">
    <property type="nucleotide sequence ID" value="NZ_FNNC01000001.1"/>
</dbReference>
<proteinExistence type="predicted"/>
<evidence type="ECO:0000256" key="2">
    <source>
        <dbReference type="ARBA" id="ARBA00023002"/>
    </source>
</evidence>
<dbReference type="GO" id="GO:0016651">
    <property type="term" value="F:oxidoreductase activity, acting on NAD(P)H"/>
    <property type="evidence" value="ECO:0007669"/>
    <property type="project" value="TreeGrafter"/>
</dbReference>